<dbReference type="EMBL" id="CAAALY010124052">
    <property type="protein sequence ID" value="VEL31569.1"/>
    <property type="molecule type" value="Genomic_DNA"/>
</dbReference>
<evidence type="ECO:0000313" key="2">
    <source>
        <dbReference type="EMBL" id="VEL31569.1"/>
    </source>
</evidence>
<sequence length="70" mass="7658">MRRRKLPISSIKVTEIVPPSGTLNSALSTKRRRTTAGSRTSSHSLDADLFAFTPLDQTAIHPFAYDAATK</sequence>
<evidence type="ECO:0000256" key="1">
    <source>
        <dbReference type="SAM" id="MobiDB-lite"/>
    </source>
</evidence>
<gene>
    <name evidence="2" type="ORF">PXEA_LOCUS25009</name>
</gene>
<organism evidence="2 3">
    <name type="scientific">Protopolystoma xenopodis</name>
    <dbReference type="NCBI Taxonomy" id="117903"/>
    <lineage>
        <taxon>Eukaryota</taxon>
        <taxon>Metazoa</taxon>
        <taxon>Spiralia</taxon>
        <taxon>Lophotrochozoa</taxon>
        <taxon>Platyhelminthes</taxon>
        <taxon>Monogenea</taxon>
        <taxon>Polyopisthocotylea</taxon>
        <taxon>Polystomatidea</taxon>
        <taxon>Polystomatidae</taxon>
        <taxon>Protopolystoma</taxon>
    </lineage>
</organism>
<keyword evidence="3" id="KW-1185">Reference proteome</keyword>
<feature type="region of interest" description="Disordered" evidence="1">
    <location>
        <begin position="21"/>
        <end position="42"/>
    </location>
</feature>
<name>A0A448X9J4_9PLAT</name>
<reference evidence="2" key="1">
    <citation type="submission" date="2018-11" db="EMBL/GenBank/DDBJ databases">
        <authorList>
            <consortium name="Pathogen Informatics"/>
        </authorList>
    </citation>
    <scope>NUCLEOTIDE SEQUENCE</scope>
</reference>
<protein>
    <submittedName>
        <fullName evidence="2">Uncharacterized protein</fullName>
    </submittedName>
</protein>
<comment type="caution">
    <text evidence="2">The sequence shown here is derived from an EMBL/GenBank/DDBJ whole genome shotgun (WGS) entry which is preliminary data.</text>
</comment>
<evidence type="ECO:0000313" key="3">
    <source>
        <dbReference type="Proteomes" id="UP000784294"/>
    </source>
</evidence>
<proteinExistence type="predicted"/>
<accession>A0A448X9J4</accession>
<dbReference type="AlphaFoldDB" id="A0A448X9J4"/>
<dbReference type="Proteomes" id="UP000784294">
    <property type="component" value="Unassembled WGS sequence"/>
</dbReference>